<sequence length="188" mass="21060">MDNRAKLLEQALHLFAQRGYDAIGVQEIVEQAGVTKPTLYHYFGSKRGLLEALINERLQPLIDRLAHATSHANDVPASLAAIFQLYFDFAQAEPLLYHMQLAMWFSLPDNEAFQIVAVSSAQQQALLESFFVRASSFHGNMRGRQRVYAATLLGTINTYIGLWLSGAIQATPQLIHQAVQQFSYGIYS</sequence>
<dbReference type="EMBL" id="LGKP01000008">
    <property type="protein sequence ID" value="KPL90937.1"/>
    <property type="molecule type" value="Genomic_DNA"/>
</dbReference>
<evidence type="ECO:0000256" key="2">
    <source>
        <dbReference type="PROSITE-ProRule" id="PRU00335"/>
    </source>
</evidence>
<dbReference type="Pfam" id="PF00440">
    <property type="entry name" value="TetR_N"/>
    <property type="match status" value="1"/>
</dbReference>
<feature type="DNA-binding region" description="H-T-H motif" evidence="2">
    <location>
        <begin position="24"/>
        <end position="43"/>
    </location>
</feature>
<dbReference type="InterPro" id="IPR050109">
    <property type="entry name" value="HTH-type_TetR-like_transc_reg"/>
</dbReference>
<feature type="domain" description="HTH tetR-type" evidence="3">
    <location>
        <begin position="1"/>
        <end position="61"/>
    </location>
</feature>
<evidence type="ECO:0000256" key="1">
    <source>
        <dbReference type="ARBA" id="ARBA00023125"/>
    </source>
</evidence>
<gene>
    <name evidence="4" type="ORF">SE18_03970</name>
</gene>
<keyword evidence="1 2" id="KW-0238">DNA-binding</keyword>
<dbReference type="PROSITE" id="PS50977">
    <property type="entry name" value="HTH_TETR_2"/>
    <property type="match status" value="1"/>
</dbReference>
<dbReference type="InterPro" id="IPR001647">
    <property type="entry name" value="HTH_TetR"/>
</dbReference>
<organism evidence="4 5">
    <name type="scientific">Herpetosiphon geysericola</name>
    <dbReference type="NCBI Taxonomy" id="70996"/>
    <lineage>
        <taxon>Bacteria</taxon>
        <taxon>Bacillati</taxon>
        <taxon>Chloroflexota</taxon>
        <taxon>Chloroflexia</taxon>
        <taxon>Herpetosiphonales</taxon>
        <taxon>Herpetosiphonaceae</taxon>
        <taxon>Herpetosiphon</taxon>
    </lineage>
</organism>
<dbReference type="GO" id="GO:0000976">
    <property type="term" value="F:transcription cis-regulatory region binding"/>
    <property type="evidence" value="ECO:0007669"/>
    <property type="project" value="TreeGrafter"/>
</dbReference>
<dbReference type="RefSeq" id="WP_054533122.1">
    <property type="nucleotide sequence ID" value="NZ_LGKP01000008.1"/>
</dbReference>
<proteinExistence type="predicted"/>
<name>A0A0P6Z1K5_9CHLR</name>
<dbReference type="PATRIC" id="fig|70996.4.peg.5278"/>
<dbReference type="SUPFAM" id="SSF46689">
    <property type="entry name" value="Homeodomain-like"/>
    <property type="match status" value="1"/>
</dbReference>
<evidence type="ECO:0000313" key="5">
    <source>
        <dbReference type="Proteomes" id="UP000050277"/>
    </source>
</evidence>
<reference evidence="4 5" key="1">
    <citation type="submission" date="2015-07" db="EMBL/GenBank/DDBJ databases">
        <title>Whole genome sequence of Herpetosiphon geysericola DSM 7119.</title>
        <authorList>
            <person name="Hemp J."/>
            <person name="Ward L.M."/>
            <person name="Pace L.A."/>
            <person name="Fischer W.W."/>
        </authorList>
    </citation>
    <scope>NUCLEOTIDE SEQUENCE [LARGE SCALE GENOMIC DNA]</scope>
    <source>
        <strain evidence="4 5">DSM 7119</strain>
    </source>
</reference>
<dbReference type="InterPro" id="IPR036271">
    <property type="entry name" value="Tet_transcr_reg_TetR-rel_C_sf"/>
</dbReference>
<dbReference type="PANTHER" id="PTHR30055">
    <property type="entry name" value="HTH-TYPE TRANSCRIPTIONAL REGULATOR RUTR"/>
    <property type="match status" value="1"/>
</dbReference>
<evidence type="ECO:0000259" key="3">
    <source>
        <dbReference type="PROSITE" id="PS50977"/>
    </source>
</evidence>
<dbReference type="PANTHER" id="PTHR30055:SF146">
    <property type="entry name" value="HTH-TYPE TRANSCRIPTIONAL DUAL REGULATOR CECR"/>
    <property type="match status" value="1"/>
</dbReference>
<accession>A0A0P6Z1K5</accession>
<dbReference type="PRINTS" id="PR00455">
    <property type="entry name" value="HTHTETR"/>
</dbReference>
<comment type="caution">
    <text evidence="4">The sequence shown here is derived from an EMBL/GenBank/DDBJ whole genome shotgun (WGS) entry which is preliminary data.</text>
</comment>
<evidence type="ECO:0000313" key="4">
    <source>
        <dbReference type="EMBL" id="KPL90937.1"/>
    </source>
</evidence>
<dbReference type="Proteomes" id="UP000050277">
    <property type="component" value="Unassembled WGS sequence"/>
</dbReference>
<protein>
    <submittedName>
        <fullName evidence="4">TetR family transcriptional regulator</fullName>
    </submittedName>
</protein>
<dbReference type="GO" id="GO:0003700">
    <property type="term" value="F:DNA-binding transcription factor activity"/>
    <property type="evidence" value="ECO:0007669"/>
    <property type="project" value="TreeGrafter"/>
</dbReference>
<dbReference type="AlphaFoldDB" id="A0A0P6Z1K5"/>
<dbReference type="InterPro" id="IPR009057">
    <property type="entry name" value="Homeodomain-like_sf"/>
</dbReference>
<dbReference type="Gene3D" id="1.10.357.10">
    <property type="entry name" value="Tetracycline Repressor, domain 2"/>
    <property type="match status" value="1"/>
</dbReference>
<keyword evidence="5" id="KW-1185">Reference proteome</keyword>
<dbReference type="SUPFAM" id="SSF48498">
    <property type="entry name" value="Tetracyclin repressor-like, C-terminal domain"/>
    <property type="match status" value="1"/>
</dbReference>
<dbReference type="STRING" id="70996.SE18_03970"/>
<dbReference type="OrthoDB" id="9808476at2"/>